<accession>A0A8J7JMX9</accession>
<gene>
    <name evidence="1" type="ORF">JFN93_16895</name>
</gene>
<dbReference type="EMBL" id="JAEMHM010000014">
    <property type="protein sequence ID" value="MBJ6726390.1"/>
    <property type="molecule type" value="Genomic_DNA"/>
</dbReference>
<name>A0A8J7JMX9_9BACT</name>
<dbReference type="AlphaFoldDB" id="A0A8J7JMX9"/>
<dbReference type="RefSeq" id="WP_199385307.1">
    <property type="nucleotide sequence ID" value="NZ_JAEMHM010000014.1"/>
</dbReference>
<comment type="caution">
    <text evidence="1">The sequence shown here is derived from an EMBL/GenBank/DDBJ whole genome shotgun (WGS) entry which is preliminary data.</text>
</comment>
<dbReference type="Proteomes" id="UP000636888">
    <property type="component" value="Unassembled WGS sequence"/>
</dbReference>
<evidence type="ECO:0000313" key="1">
    <source>
        <dbReference type="EMBL" id="MBJ6726390.1"/>
    </source>
</evidence>
<organism evidence="1 2">
    <name type="scientific">Geomesophilobacter sediminis</name>
    <dbReference type="NCBI Taxonomy" id="2798584"/>
    <lineage>
        <taxon>Bacteria</taxon>
        <taxon>Pseudomonadati</taxon>
        <taxon>Thermodesulfobacteriota</taxon>
        <taxon>Desulfuromonadia</taxon>
        <taxon>Geobacterales</taxon>
        <taxon>Geobacteraceae</taxon>
        <taxon>Geomesophilobacter</taxon>
    </lineage>
</organism>
<protein>
    <submittedName>
        <fullName evidence="1">Uncharacterized protein</fullName>
    </submittedName>
</protein>
<reference evidence="1" key="1">
    <citation type="submission" date="2020-12" db="EMBL/GenBank/DDBJ databases">
        <title>Geomonas sp. Red875, isolated from river sediment.</title>
        <authorList>
            <person name="Xu Z."/>
            <person name="Zhang Z."/>
            <person name="Masuda Y."/>
            <person name="Itoh H."/>
            <person name="Senoo K."/>
        </authorList>
    </citation>
    <scope>NUCLEOTIDE SEQUENCE</scope>
    <source>
        <strain evidence="1">Red875</strain>
    </source>
</reference>
<sequence length="145" mass="16269">MKDLCDCGAITALRELHKTYGKLHDILSDCIEGGRLSAAALPDDYAAIVEQITRCVAIDHAISAVFRLYEEELGEGKVFLFSIDPALFKRQRALLSRLLEEEKPHPSTDLEPLEGIRNLLDAIADQAHDWYGMDTLFLEEGDREP</sequence>
<proteinExistence type="predicted"/>
<keyword evidence="2" id="KW-1185">Reference proteome</keyword>
<evidence type="ECO:0000313" key="2">
    <source>
        <dbReference type="Proteomes" id="UP000636888"/>
    </source>
</evidence>